<dbReference type="SUPFAM" id="SSF53807">
    <property type="entry name" value="Helical backbone' metal receptor"/>
    <property type="match status" value="1"/>
</dbReference>
<dbReference type="PROSITE" id="PS50983">
    <property type="entry name" value="FE_B12_PBP"/>
    <property type="match status" value="1"/>
</dbReference>
<keyword evidence="7" id="KW-1185">Reference proteome</keyword>
<keyword evidence="1" id="KW-0805">Transcription regulation</keyword>
<dbReference type="InterPro" id="IPR009057">
    <property type="entry name" value="Homeodomain-like_sf"/>
</dbReference>
<dbReference type="Pfam" id="PF12833">
    <property type="entry name" value="HTH_18"/>
    <property type="match status" value="1"/>
</dbReference>
<dbReference type="Gene3D" id="1.10.10.60">
    <property type="entry name" value="Homeodomain-like"/>
    <property type="match status" value="2"/>
</dbReference>
<dbReference type="InterPro" id="IPR020449">
    <property type="entry name" value="Tscrpt_reg_AraC-type_HTH"/>
</dbReference>
<evidence type="ECO:0000259" key="4">
    <source>
        <dbReference type="PROSITE" id="PS01124"/>
    </source>
</evidence>
<evidence type="ECO:0000256" key="2">
    <source>
        <dbReference type="ARBA" id="ARBA00023125"/>
    </source>
</evidence>
<dbReference type="SUPFAM" id="SSF46689">
    <property type="entry name" value="Homeodomain-like"/>
    <property type="match status" value="2"/>
</dbReference>
<dbReference type="InterPro" id="IPR002491">
    <property type="entry name" value="ABC_transptr_periplasmic_BD"/>
</dbReference>
<dbReference type="PANTHER" id="PTHR43280">
    <property type="entry name" value="ARAC-FAMILY TRANSCRIPTIONAL REGULATOR"/>
    <property type="match status" value="1"/>
</dbReference>
<dbReference type="InterPro" id="IPR018062">
    <property type="entry name" value="HTH_AraC-typ_CS"/>
</dbReference>
<feature type="domain" description="HTH araC/xylS-type" evidence="4">
    <location>
        <begin position="166"/>
        <end position="264"/>
    </location>
</feature>
<dbReference type="SUPFAM" id="SSF51215">
    <property type="entry name" value="Regulatory protein AraC"/>
    <property type="match status" value="1"/>
</dbReference>
<dbReference type="PROSITE" id="PS00041">
    <property type="entry name" value="HTH_ARAC_FAMILY_1"/>
    <property type="match status" value="1"/>
</dbReference>
<evidence type="ECO:0000256" key="1">
    <source>
        <dbReference type="ARBA" id="ARBA00023015"/>
    </source>
</evidence>
<keyword evidence="2" id="KW-0238">DNA-binding</keyword>
<feature type="domain" description="Fe/B12 periplasmic-binding" evidence="5">
    <location>
        <begin position="270"/>
        <end position="525"/>
    </location>
</feature>
<protein>
    <submittedName>
        <fullName evidence="6">Helix-turn-helix domain-containing protein</fullName>
    </submittedName>
</protein>
<organism evidence="6 7">
    <name type="scientific">Brevibacillus nitrificans</name>
    <dbReference type="NCBI Taxonomy" id="651560"/>
    <lineage>
        <taxon>Bacteria</taxon>
        <taxon>Bacillati</taxon>
        <taxon>Bacillota</taxon>
        <taxon>Bacilli</taxon>
        <taxon>Bacillales</taxon>
        <taxon>Paenibacillaceae</taxon>
        <taxon>Brevibacillus</taxon>
    </lineage>
</organism>
<keyword evidence="3" id="KW-0804">Transcription</keyword>
<dbReference type="SMART" id="SM00342">
    <property type="entry name" value="HTH_ARAC"/>
    <property type="match status" value="1"/>
</dbReference>
<dbReference type="GO" id="GO:0043565">
    <property type="term" value="F:sequence-specific DNA binding"/>
    <property type="evidence" value="ECO:0007669"/>
    <property type="project" value="InterPro"/>
</dbReference>
<dbReference type="PANTHER" id="PTHR43280:SF28">
    <property type="entry name" value="HTH-TYPE TRANSCRIPTIONAL ACTIVATOR RHAS"/>
    <property type="match status" value="1"/>
</dbReference>
<dbReference type="PRINTS" id="PR00032">
    <property type="entry name" value="HTHARAC"/>
</dbReference>
<accession>A0A3M8DMK4</accession>
<reference evidence="6 7" key="1">
    <citation type="submission" date="2018-10" db="EMBL/GenBank/DDBJ databases">
        <title>Phylogenomics of Brevibacillus.</title>
        <authorList>
            <person name="Dunlap C."/>
        </authorList>
    </citation>
    <scope>NUCLEOTIDE SEQUENCE [LARGE SCALE GENOMIC DNA]</scope>
    <source>
        <strain evidence="6 7">JCM 15774</strain>
    </source>
</reference>
<evidence type="ECO:0000259" key="5">
    <source>
        <dbReference type="PROSITE" id="PS50983"/>
    </source>
</evidence>
<sequence length="525" mass="60735">MTADSICLLAGVEKETLPPESSRDYFESGTYALLVGMEGAAQLQLNGERYRLGKESCWILEPHQQLSILTDEKAFGYYRLTFRMVELPDSEGAGIQEEGAPVCVVGELVCTPFSRLVEGIEEIYHHCEETDRRQRYYNRVRFEQLLCHLFAQNARNQQFDPQKAVEQSIAYVEAHYQEQMTVDQLAADAHVPRWRYTQLFKEMTGQLPLDYINQLRISRAKQLLLVTGDRIQEIAQSVGFNNEYYFNRRFKQTVGVAPGKYRNVHREDLRVVSIFMEDYLMALEIKPIVQWSHTYWGKQDYLGLHDVPAYNILTDEVQDLSLRHPDFIMLRECTGWRSNLYKECSKIARTCVIHQLGPQWRTTMRILGESLDREAQAKSAIEQYDRRAEMARGRLARSMSGQTVAFLRVCAGQISVEKNYSYAVLFEDLGLVPHPLVNQLSQTEARAGVSWELLSRLDADHLFFTFDKWHNAGEGAERLEILHPSWQALPAVQKKQAYEVDFMTWMNHGPITNQRKLEDVMQILA</sequence>
<dbReference type="PROSITE" id="PS01124">
    <property type="entry name" value="HTH_ARAC_FAMILY_2"/>
    <property type="match status" value="1"/>
</dbReference>
<dbReference type="GO" id="GO:0003700">
    <property type="term" value="F:DNA-binding transcription factor activity"/>
    <property type="evidence" value="ECO:0007669"/>
    <property type="project" value="InterPro"/>
</dbReference>
<proteinExistence type="predicted"/>
<name>A0A3M8DMK4_9BACL</name>
<dbReference type="InterPro" id="IPR018060">
    <property type="entry name" value="HTH_AraC"/>
</dbReference>
<dbReference type="Gene3D" id="3.40.50.1980">
    <property type="entry name" value="Nitrogenase molybdenum iron protein domain"/>
    <property type="match status" value="2"/>
</dbReference>
<gene>
    <name evidence="6" type="ORF">EDM59_01985</name>
</gene>
<dbReference type="AlphaFoldDB" id="A0A3M8DMK4"/>
<dbReference type="Proteomes" id="UP000269573">
    <property type="component" value="Unassembled WGS sequence"/>
</dbReference>
<comment type="caution">
    <text evidence="6">The sequence shown here is derived from an EMBL/GenBank/DDBJ whole genome shotgun (WGS) entry which is preliminary data.</text>
</comment>
<dbReference type="InterPro" id="IPR037923">
    <property type="entry name" value="HTH-like"/>
</dbReference>
<dbReference type="Pfam" id="PF01497">
    <property type="entry name" value="Peripla_BP_2"/>
    <property type="match status" value="1"/>
</dbReference>
<evidence type="ECO:0000313" key="6">
    <source>
        <dbReference type="EMBL" id="RNB89322.1"/>
    </source>
</evidence>
<dbReference type="EMBL" id="RHHU01000003">
    <property type="protein sequence ID" value="RNB89322.1"/>
    <property type="molecule type" value="Genomic_DNA"/>
</dbReference>
<evidence type="ECO:0000313" key="7">
    <source>
        <dbReference type="Proteomes" id="UP000269573"/>
    </source>
</evidence>
<evidence type="ECO:0000256" key="3">
    <source>
        <dbReference type="ARBA" id="ARBA00023163"/>
    </source>
</evidence>